<keyword evidence="2" id="KW-0677">Repeat</keyword>
<accession>A0A8D8S744</accession>
<dbReference type="GO" id="GO:0016226">
    <property type="term" value="P:iron-sulfur cluster assembly"/>
    <property type="evidence" value="ECO:0007669"/>
    <property type="project" value="UniProtKB-UniRule"/>
</dbReference>
<evidence type="ECO:0000259" key="5">
    <source>
        <dbReference type="Pfam" id="PF12460"/>
    </source>
</evidence>
<dbReference type="GO" id="GO:0051604">
    <property type="term" value="P:protein maturation"/>
    <property type="evidence" value="ECO:0007669"/>
    <property type="project" value="UniProtKB-UniRule"/>
</dbReference>
<dbReference type="EMBL" id="HBUF01200568">
    <property type="protein sequence ID" value="CAG6661736.1"/>
    <property type="molecule type" value="Transcribed_RNA"/>
</dbReference>
<evidence type="ECO:0000313" key="7">
    <source>
        <dbReference type="EMBL" id="CAG6661736.1"/>
    </source>
</evidence>
<dbReference type="SUPFAM" id="SSF48371">
    <property type="entry name" value="ARM repeat"/>
    <property type="match status" value="1"/>
</dbReference>
<dbReference type="GO" id="GO:0005634">
    <property type="term" value="C:nucleus"/>
    <property type="evidence" value="ECO:0007669"/>
    <property type="project" value="UniProtKB-SubCell"/>
</dbReference>
<dbReference type="PANTHER" id="PTHR12891:SF0">
    <property type="entry name" value="MMS19 NUCLEOTIDE EXCISION REPAIR PROTEIN HOMOLOG"/>
    <property type="match status" value="1"/>
</dbReference>
<dbReference type="InterPro" id="IPR029240">
    <property type="entry name" value="MMS19_N"/>
</dbReference>
<sequence length="1090" mass="125474">MSASKLEDLFKSIETDDTVDSSLYDELKQGLISRSYNILEIVENLGILLVNKESALRKRGTEILSKVLGMLDKTQLNERELEFLLAFYCDRLKDHHSIVPDILLGFYNLSDMKHLPQDGYIKMFPAIFLNFNCQSQLILDRKLFYEILFKCMQHNLDGLKPMGPDFVYGVIQSIDGERDPRNLIFLFTTLVPLFLKNFEMYHLNEEMFDIMACYFPVDFRPKENDPDAISREDLSNALMPNLTAKPSFAEFAIPLALEKLESDLKVAKVDSLKLLTSSCYKFPVEKITESSKKIWNVAKNDSNAGDSDVRKGVVELLHALLTVLPDDEASGLFQVIYNHVKYSISTNIDKVLFVSNTNMLITISKDSKVCMKQVAILLIPILYNEINKTYNDEYIQILNEILEICSNNLDIRLSELTELSIAWNDLIELYFKLCSTSDCCLCGLNSLHSYLDLEQRKSMYSILYDGIKTNRESKEFQACLCTFAKHYQEEIVENVIFPLKNEIVDQNKNKNEVQVDNIQNKILEDLKQNDQTVYTKDEADSEFMKPLAYRRDEAGEEVPIFVAICPPARQTPVEELFIKNLYCPLISLESYLKDLSSDVIEYCLSQTSNDSCFRFCYQDCATNITYLKLIVDKYEEKYDVLSYFEKKFNVCQNVIKIFLKNVGNEAYSISFVLDCISILNTILSAFNKQDVSNKISVIQKVIVLSREILEEDINDVKLIILIPLLNNVDFTTDEQQIKDFQTQIEHFSSTILDTAISTQDPFINKYTSILLAIILNTVGDLNSNESVLNTNSLQSKLLSLPYNENVNTLHAYITKSLIMKGHTNIESMLQILVDNLKSYQEGKRVIESLKILIREDTVRGDHFEFKNVRFLYRQRLFSFCLNNLLKNVSSTTKLQTDGDKNKIVKLNNYLAILIQLKHLPNQIIIAHVKTLLPIMIECLTLICDTQLDKKGTNGINETSPDMIEEDNPDTNTELDTYYDTHNFDEELQNLLGLFVEFLKSKMEILHEYVNSFVDKFLYIAQNHSSLNLRIAALQCLHYLSDLNIVVLMPFKNKVLEGLKLVLDDKKRLVRKQVVVTIDKWYILDSVEDSN</sequence>
<proteinExistence type="inferred from homology"/>
<comment type="function">
    <text evidence="4">Key component of the cytosolic iron-sulfur protein assembly (CIA) complex, a multiprotein complex that mediates the incorporation of iron-sulfur cluster into apoproteins specifically involved in DNA metabolism and genomic integrity. In the CIA complex, MMS19 acts as an adapter between early-acting CIA components and a subset of cellular target iron-sulfur proteins.</text>
</comment>
<feature type="domain" description="MMS19 N-terminal" evidence="6">
    <location>
        <begin position="42"/>
        <end position="300"/>
    </location>
</feature>
<keyword evidence="4" id="KW-0234">DNA repair</keyword>
<dbReference type="GO" id="GO:0097361">
    <property type="term" value="C:cytosolic [4Fe-4S] assembly targeting complex"/>
    <property type="evidence" value="ECO:0007669"/>
    <property type="project" value="UniProtKB-UniRule"/>
</dbReference>
<dbReference type="AlphaFoldDB" id="A0A8D8S744"/>
<comment type="subcellular location">
    <subcellularLocation>
        <location evidence="4">Cytoplasm</location>
        <location evidence="4">Cytoskeleton</location>
        <location evidence="4">Spindle</location>
    </subcellularLocation>
    <subcellularLocation>
        <location evidence="1 4">Nucleus</location>
    </subcellularLocation>
</comment>
<evidence type="ECO:0000256" key="2">
    <source>
        <dbReference type="ARBA" id="ARBA00022737"/>
    </source>
</evidence>
<dbReference type="InterPro" id="IPR024687">
    <property type="entry name" value="MMS19_C"/>
</dbReference>
<organism evidence="7">
    <name type="scientific">Cacopsylla melanoneura</name>
    <dbReference type="NCBI Taxonomy" id="428564"/>
    <lineage>
        <taxon>Eukaryota</taxon>
        <taxon>Metazoa</taxon>
        <taxon>Ecdysozoa</taxon>
        <taxon>Arthropoda</taxon>
        <taxon>Hexapoda</taxon>
        <taxon>Insecta</taxon>
        <taxon>Pterygota</taxon>
        <taxon>Neoptera</taxon>
        <taxon>Paraneoptera</taxon>
        <taxon>Hemiptera</taxon>
        <taxon>Sternorrhyncha</taxon>
        <taxon>Psylloidea</taxon>
        <taxon>Psyllidae</taxon>
        <taxon>Psyllinae</taxon>
        <taxon>Cacopsylla</taxon>
    </lineage>
</organism>
<feature type="domain" description="MMS19 C-terminal" evidence="5">
    <location>
        <begin position="677"/>
        <end position="1039"/>
    </location>
</feature>
<comment type="subunit">
    <text evidence="4">Component of the CIA complex.</text>
</comment>
<name>A0A8D8S744_9HEMI</name>
<dbReference type="GO" id="GO:0006281">
    <property type="term" value="P:DNA repair"/>
    <property type="evidence" value="ECO:0007669"/>
    <property type="project" value="UniProtKB-UniRule"/>
</dbReference>
<dbReference type="InterPro" id="IPR039920">
    <property type="entry name" value="MMS19"/>
</dbReference>
<evidence type="ECO:0000256" key="3">
    <source>
        <dbReference type="ARBA" id="ARBA00023242"/>
    </source>
</evidence>
<dbReference type="PANTHER" id="PTHR12891">
    <property type="entry name" value="DNA REPAIR/TRANSCRIPTION PROTEIN MET18/MMS19"/>
    <property type="match status" value="1"/>
</dbReference>
<evidence type="ECO:0000256" key="1">
    <source>
        <dbReference type="ARBA" id="ARBA00004123"/>
    </source>
</evidence>
<keyword evidence="4" id="KW-0963">Cytoplasm</keyword>
<keyword evidence="3 4" id="KW-0539">Nucleus</keyword>
<dbReference type="Pfam" id="PF12460">
    <property type="entry name" value="MMS19_C"/>
    <property type="match status" value="1"/>
</dbReference>
<dbReference type="InterPro" id="IPR016024">
    <property type="entry name" value="ARM-type_fold"/>
</dbReference>
<evidence type="ECO:0000259" key="6">
    <source>
        <dbReference type="Pfam" id="PF14500"/>
    </source>
</evidence>
<keyword evidence="4" id="KW-0206">Cytoskeleton</keyword>
<reference evidence="7" key="1">
    <citation type="submission" date="2021-05" db="EMBL/GenBank/DDBJ databases">
        <authorList>
            <person name="Alioto T."/>
            <person name="Alioto T."/>
            <person name="Gomez Garrido J."/>
        </authorList>
    </citation>
    <scope>NUCLEOTIDE SEQUENCE</scope>
</reference>
<protein>
    <recommendedName>
        <fullName evidence="4">MMS19 nucleotide excision repair protein</fullName>
    </recommendedName>
</protein>
<comment type="similarity">
    <text evidence="4">Belongs to the MET18/MMS19 family.</text>
</comment>
<evidence type="ECO:0000256" key="4">
    <source>
        <dbReference type="RuleBase" id="RU367072"/>
    </source>
</evidence>
<keyword evidence="4" id="KW-0227">DNA damage</keyword>
<dbReference type="Pfam" id="PF14500">
    <property type="entry name" value="MMS19_N"/>
    <property type="match status" value="1"/>
</dbReference>
<dbReference type="GO" id="GO:0005819">
    <property type="term" value="C:spindle"/>
    <property type="evidence" value="ECO:0007669"/>
    <property type="project" value="UniProtKB-SubCell"/>
</dbReference>